<feature type="region of interest" description="Disordered" evidence="1">
    <location>
        <begin position="456"/>
        <end position="475"/>
    </location>
</feature>
<dbReference type="EMBL" id="JAGMWT010000002">
    <property type="protein sequence ID" value="KAH7135845.1"/>
    <property type="molecule type" value="Genomic_DNA"/>
</dbReference>
<evidence type="ECO:0000256" key="1">
    <source>
        <dbReference type="SAM" id="MobiDB-lite"/>
    </source>
</evidence>
<evidence type="ECO:0000313" key="3">
    <source>
        <dbReference type="Proteomes" id="UP000700596"/>
    </source>
</evidence>
<dbReference type="OrthoDB" id="5404323at2759"/>
<organism evidence="2 3">
    <name type="scientific">Dendryphion nanum</name>
    <dbReference type="NCBI Taxonomy" id="256645"/>
    <lineage>
        <taxon>Eukaryota</taxon>
        <taxon>Fungi</taxon>
        <taxon>Dikarya</taxon>
        <taxon>Ascomycota</taxon>
        <taxon>Pezizomycotina</taxon>
        <taxon>Dothideomycetes</taxon>
        <taxon>Pleosporomycetidae</taxon>
        <taxon>Pleosporales</taxon>
        <taxon>Torulaceae</taxon>
        <taxon>Dendryphion</taxon>
    </lineage>
</organism>
<feature type="compositionally biased region" description="Low complexity" evidence="1">
    <location>
        <begin position="495"/>
        <end position="511"/>
    </location>
</feature>
<sequence>MLLDMLTTADAAAQHGHEYSPPRPSNPTPASSSYNGSFLLTQVQLPLSILTSVMRKQSPAPLDDDTPVSTTSPSPTRPHLATTTNLTSAIPTTTTTTNTPSRPHPMVPSSLVNSPAPSRPASSGSDATASTGARPKRRSFKSKTTYNLAQPPPTTAPRSALHFRPRILLQLHQVIPSRRPKPVYEVIPFSHHAPRSARRLARTFHFKDKLGPNDLLIVKAREYEQKDDDEKLDDDRWGTRDVIGIICPAKKADKDAFDKTQVLMDDGSSWDVTYMPNGGYEFEYTDHHGLHLQSRWIPKPLHSRRSSGMSTSSLAHASSSLGLDDKKFTFSTISPTSRRHPIIATMTRTSIDVLDFYNMPAATNPSTPLSPSAYILPSATPLPDAATFMETPNENGTVKTDDSLRRFITVSGIWVALCENWSPAYSSSKHVNCSINLVTSGIRPCVPSRAVSMSFLDSPRSLSPASTSEDHHRPVHKLFRSGTTRSHRSLNMATSSQAPASPKSSPSSSPRIKNRSRRSNSTGNVDIRPRNGSIRKRFGVAFEDQALPETEEERQSKRSGELLRIRELTLPDTPPATTTPTPTTPNPVLTTINIAQPPTDSRASSPDLRSRKTQSAYEPVTTAGLWDSGVIDGPGQKKRPTSMFVVNRKKEKAEKKKDWSKSKERKKDKELEKERKKQAKQLQKEQQKEDTQKPARLKHRILAIFRRERS</sequence>
<gene>
    <name evidence="2" type="ORF">B0J11DRAFT_172204</name>
</gene>
<reference evidence="2" key="1">
    <citation type="journal article" date="2021" name="Nat. Commun.">
        <title>Genetic determinants of endophytism in the Arabidopsis root mycobiome.</title>
        <authorList>
            <person name="Mesny F."/>
            <person name="Miyauchi S."/>
            <person name="Thiergart T."/>
            <person name="Pickel B."/>
            <person name="Atanasova L."/>
            <person name="Karlsson M."/>
            <person name="Huettel B."/>
            <person name="Barry K.W."/>
            <person name="Haridas S."/>
            <person name="Chen C."/>
            <person name="Bauer D."/>
            <person name="Andreopoulos W."/>
            <person name="Pangilinan J."/>
            <person name="LaButti K."/>
            <person name="Riley R."/>
            <person name="Lipzen A."/>
            <person name="Clum A."/>
            <person name="Drula E."/>
            <person name="Henrissat B."/>
            <person name="Kohler A."/>
            <person name="Grigoriev I.V."/>
            <person name="Martin F.M."/>
            <person name="Hacquard S."/>
        </authorList>
    </citation>
    <scope>NUCLEOTIDE SEQUENCE</scope>
    <source>
        <strain evidence="2">MPI-CAGE-CH-0243</strain>
    </source>
</reference>
<name>A0A9P9IYP9_9PLEO</name>
<protein>
    <submittedName>
        <fullName evidence="2">Uncharacterized protein</fullName>
    </submittedName>
</protein>
<feature type="region of interest" description="Disordered" evidence="1">
    <location>
        <begin position="480"/>
        <end position="710"/>
    </location>
</feature>
<feature type="compositionally biased region" description="Low complexity" evidence="1">
    <location>
        <begin position="570"/>
        <end position="591"/>
    </location>
</feature>
<feature type="compositionally biased region" description="Basic and acidic residues" evidence="1">
    <location>
        <begin position="682"/>
        <end position="693"/>
    </location>
</feature>
<feature type="region of interest" description="Disordered" evidence="1">
    <location>
        <begin position="57"/>
        <end position="159"/>
    </location>
</feature>
<dbReference type="AlphaFoldDB" id="A0A9P9IYP9"/>
<accession>A0A9P9IYP9</accession>
<feature type="compositionally biased region" description="Low complexity" evidence="1">
    <location>
        <begin position="114"/>
        <end position="133"/>
    </location>
</feature>
<feature type="compositionally biased region" description="Basic and acidic residues" evidence="1">
    <location>
        <begin position="651"/>
        <end position="675"/>
    </location>
</feature>
<feature type="compositionally biased region" description="Polar residues" evidence="1">
    <location>
        <begin position="481"/>
        <end position="494"/>
    </location>
</feature>
<keyword evidence="3" id="KW-1185">Reference proteome</keyword>
<feature type="compositionally biased region" description="Polar residues" evidence="1">
    <location>
        <begin position="592"/>
        <end position="604"/>
    </location>
</feature>
<feature type="compositionally biased region" description="Basic and acidic residues" evidence="1">
    <location>
        <begin position="553"/>
        <end position="569"/>
    </location>
</feature>
<feature type="compositionally biased region" description="Low complexity" evidence="1">
    <location>
        <begin position="81"/>
        <end position="101"/>
    </location>
</feature>
<dbReference type="Proteomes" id="UP000700596">
    <property type="component" value="Unassembled WGS sequence"/>
</dbReference>
<feature type="compositionally biased region" description="Low complexity" evidence="1">
    <location>
        <begin position="1"/>
        <end position="13"/>
    </location>
</feature>
<proteinExistence type="predicted"/>
<comment type="caution">
    <text evidence="2">The sequence shown here is derived from an EMBL/GenBank/DDBJ whole genome shotgun (WGS) entry which is preliminary data.</text>
</comment>
<feature type="region of interest" description="Disordered" evidence="1">
    <location>
        <begin position="1"/>
        <end position="35"/>
    </location>
</feature>
<evidence type="ECO:0000313" key="2">
    <source>
        <dbReference type="EMBL" id="KAH7135845.1"/>
    </source>
</evidence>